<dbReference type="InterPro" id="IPR050595">
    <property type="entry name" value="Bact_response_regulator"/>
</dbReference>
<dbReference type="SMART" id="SM00448">
    <property type="entry name" value="REC"/>
    <property type="match status" value="1"/>
</dbReference>
<gene>
    <name evidence="5" type="ORF">ORQ98_06850</name>
</gene>
<protein>
    <submittedName>
        <fullName evidence="5">Response regulator</fullName>
    </submittedName>
</protein>
<dbReference type="RefSeq" id="WP_274688046.1">
    <property type="nucleotide sequence ID" value="NZ_JAPMOU010000006.1"/>
</dbReference>
<keyword evidence="6" id="KW-1185">Reference proteome</keyword>
<evidence type="ECO:0000259" key="4">
    <source>
        <dbReference type="PROSITE" id="PS50110"/>
    </source>
</evidence>
<dbReference type="SUPFAM" id="SSF52172">
    <property type="entry name" value="CheY-like"/>
    <property type="match status" value="1"/>
</dbReference>
<reference evidence="5 6" key="1">
    <citation type="submission" date="2022-11" db="EMBL/GenBank/DDBJ databases">
        <title>Spartinivicinus poritis sp. nov., isolated from scleractinian coral Porites lutea.</title>
        <authorList>
            <person name="Zhang G."/>
            <person name="Cai L."/>
            <person name="Wei Q."/>
        </authorList>
    </citation>
    <scope>NUCLEOTIDE SEQUENCE [LARGE SCALE GENOMIC DNA]</scope>
    <source>
        <strain evidence="5 6">A2-2</strain>
    </source>
</reference>
<proteinExistence type="predicted"/>
<evidence type="ECO:0000256" key="3">
    <source>
        <dbReference type="SAM" id="MobiDB-lite"/>
    </source>
</evidence>
<keyword evidence="1 2" id="KW-0597">Phosphoprotein</keyword>
<feature type="modified residue" description="4-aspartylphosphate" evidence="2">
    <location>
        <position position="56"/>
    </location>
</feature>
<dbReference type="Pfam" id="PF00072">
    <property type="entry name" value="Response_reg"/>
    <property type="match status" value="1"/>
</dbReference>
<evidence type="ECO:0000256" key="1">
    <source>
        <dbReference type="ARBA" id="ARBA00022553"/>
    </source>
</evidence>
<comment type="caution">
    <text evidence="5">The sequence shown here is derived from an EMBL/GenBank/DDBJ whole genome shotgun (WGS) entry which is preliminary data.</text>
</comment>
<evidence type="ECO:0000256" key="2">
    <source>
        <dbReference type="PROSITE-ProRule" id="PRU00169"/>
    </source>
</evidence>
<name>A0ABT5U972_9GAMM</name>
<dbReference type="InterPro" id="IPR011006">
    <property type="entry name" value="CheY-like_superfamily"/>
</dbReference>
<dbReference type="PROSITE" id="PS50110">
    <property type="entry name" value="RESPONSE_REGULATORY"/>
    <property type="match status" value="1"/>
</dbReference>
<dbReference type="PANTHER" id="PTHR44591">
    <property type="entry name" value="STRESS RESPONSE REGULATOR PROTEIN 1"/>
    <property type="match status" value="1"/>
</dbReference>
<feature type="region of interest" description="Disordered" evidence="3">
    <location>
        <begin position="163"/>
        <end position="207"/>
    </location>
</feature>
<dbReference type="PANTHER" id="PTHR44591:SF3">
    <property type="entry name" value="RESPONSE REGULATORY DOMAIN-CONTAINING PROTEIN"/>
    <property type="match status" value="1"/>
</dbReference>
<dbReference type="Gene3D" id="3.40.50.2300">
    <property type="match status" value="1"/>
</dbReference>
<dbReference type="InterPro" id="IPR001789">
    <property type="entry name" value="Sig_transdc_resp-reg_receiver"/>
</dbReference>
<feature type="domain" description="Response regulatory" evidence="4">
    <location>
        <begin position="5"/>
        <end position="123"/>
    </location>
</feature>
<dbReference type="EMBL" id="JAPMOU010000006">
    <property type="protein sequence ID" value="MDE1461684.1"/>
    <property type="molecule type" value="Genomic_DNA"/>
</dbReference>
<accession>A0ABT5U972</accession>
<evidence type="ECO:0000313" key="6">
    <source>
        <dbReference type="Proteomes" id="UP001528823"/>
    </source>
</evidence>
<organism evidence="5 6">
    <name type="scientific">Spartinivicinus poritis</name>
    <dbReference type="NCBI Taxonomy" id="2994640"/>
    <lineage>
        <taxon>Bacteria</taxon>
        <taxon>Pseudomonadati</taxon>
        <taxon>Pseudomonadota</taxon>
        <taxon>Gammaproteobacteria</taxon>
        <taxon>Oceanospirillales</taxon>
        <taxon>Zooshikellaceae</taxon>
        <taxon>Spartinivicinus</taxon>
    </lineage>
</organism>
<evidence type="ECO:0000313" key="5">
    <source>
        <dbReference type="EMBL" id="MDE1461684.1"/>
    </source>
</evidence>
<feature type="compositionally biased region" description="Low complexity" evidence="3">
    <location>
        <begin position="163"/>
        <end position="174"/>
    </location>
</feature>
<dbReference type="Proteomes" id="UP001528823">
    <property type="component" value="Unassembled WGS sequence"/>
</dbReference>
<sequence length="306" mass="33402">MKKVKLLVVDDASFIRDLVKKAVKDRFPHFIFEEAINGKKAMSMLEKSEYDLVLCDWEMPELSGLELLQWMRNEYQYNKTPFIMVTSRGDKENVVQAIQAGVSEYIGKPFSNDQLVKKVIKVLSKRLPRDVLEGKATKSALESSVSQGSISALGAKAVGGAPAKPAAKAAPQPAQSGSVAALTGGTTASAKPQASKKPTKGPAQLRVHDKTIPCEIQDISLKEAKVIASREHGIPQLLDTAVIDLQQNDNAGDIARINCLIHTLQAPQKNINAENIVISVVFVDEDPQKFDYLSKFIASGSGKKYW</sequence>